<dbReference type="AlphaFoldDB" id="A0AAV9Z2Y8"/>
<name>A0AAV9Z2Y8_9AGAR</name>
<dbReference type="Proteomes" id="UP001362999">
    <property type="component" value="Unassembled WGS sequence"/>
</dbReference>
<keyword evidence="3" id="KW-1185">Reference proteome</keyword>
<sequence>MDVRVRDITPPMESTVILNFFGSFGKEIEEHAIQQDSARVNKGMQQDIGELAAHSCPLERKGNQGHRQVNTVEPMYQQPESMPRNGAKPSYLTRELQLKFREKGPQTGHLTFPTWPNTAIEAIRNAQGNTKARMLSFGKETAVQAIQQGNARNVKEVAGHGVNEGRPQVYNTKGNNAAPSTIAGDQSRLPRGYNDRELHAKGTHKVLESGDGSRKSSYGNGELGP</sequence>
<evidence type="ECO:0000313" key="2">
    <source>
        <dbReference type="EMBL" id="KAK6969405.1"/>
    </source>
</evidence>
<evidence type="ECO:0000313" key="3">
    <source>
        <dbReference type="Proteomes" id="UP001362999"/>
    </source>
</evidence>
<feature type="compositionally biased region" description="Polar residues" evidence="1">
    <location>
        <begin position="169"/>
        <end position="179"/>
    </location>
</feature>
<feature type="region of interest" description="Disordered" evidence="1">
    <location>
        <begin position="163"/>
        <end position="225"/>
    </location>
</feature>
<protein>
    <submittedName>
        <fullName evidence="2">Uncharacterized protein</fullName>
    </submittedName>
</protein>
<proteinExistence type="predicted"/>
<gene>
    <name evidence="2" type="ORF">R3P38DRAFT_2814560</name>
</gene>
<evidence type="ECO:0000256" key="1">
    <source>
        <dbReference type="SAM" id="MobiDB-lite"/>
    </source>
</evidence>
<feature type="compositionally biased region" description="Basic and acidic residues" evidence="1">
    <location>
        <begin position="193"/>
        <end position="214"/>
    </location>
</feature>
<organism evidence="2 3">
    <name type="scientific">Favolaschia claudopus</name>
    <dbReference type="NCBI Taxonomy" id="2862362"/>
    <lineage>
        <taxon>Eukaryota</taxon>
        <taxon>Fungi</taxon>
        <taxon>Dikarya</taxon>
        <taxon>Basidiomycota</taxon>
        <taxon>Agaricomycotina</taxon>
        <taxon>Agaricomycetes</taxon>
        <taxon>Agaricomycetidae</taxon>
        <taxon>Agaricales</taxon>
        <taxon>Marasmiineae</taxon>
        <taxon>Mycenaceae</taxon>
        <taxon>Favolaschia</taxon>
    </lineage>
</organism>
<comment type="caution">
    <text evidence="2">The sequence shown here is derived from an EMBL/GenBank/DDBJ whole genome shotgun (WGS) entry which is preliminary data.</text>
</comment>
<reference evidence="2 3" key="1">
    <citation type="journal article" date="2024" name="J Genomics">
        <title>Draft genome sequencing and assembly of Favolaschia claudopus CIRM-BRFM 2984 isolated from oak limbs.</title>
        <authorList>
            <person name="Navarro D."/>
            <person name="Drula E."/>
            <person name="Chaduli D."/>
            <person name="Cazenave R."/>
            <person name="Ahrendt S."/>
            <person name="Wang J."/>
            <person name="Lipzen A."/>
            <person name="Daum C."/>
            <person name="Barry K."/>
            <person name="Grigoriev I.V."/>
            <person name="Favel A."/>
            <person name="Rosso M.N."/>
            <person name="Martin F."/>
        </authorList>
    </citation>
    <scope>NUCLEOTIDE SEQUENCE [LARGE SCALE GENOMIC DNA]</scope>
    <source>
        <strain evidence="2 3">CIRM-BRFM 2984</strain>
    </source>
</reference>
<accession>A0AAV9Z2Y8</accession>
<dbReference type="EMBL" id="JAWWNJ010000226">
    <property type="protein sequence ID" value="KAK6969405.1"/>
    <property type="molecule type" value="Genomic_DNA"/>
</dbReference>